<name>A0A4R3PZF1_RHISU</name>
<proteinExistence type="predicted"/>
<dbReference type="PANTHER" id="PTHR33204">
    <property type="entry name" value="TRANSCRIPTIONAL REGULATOR, MARR FAMILY"/>
    <property type="match status" value="1"/>
</dbReference>
<evidence type="ECO:0000256" key="1">
    <source>
        <dbReference type="ARBA" id="ARBA00023015"/>
    </source>
</evidence>
<dbReference type="PANTHER" id="PTHR33204:SF18">
    <property type="entry name" value="TRANSCRIPTIONAL REGULATORY PROTEIN"/>
    <property type="match status" value="1"/>
</dbReference>
<dbReference type="InterPro" id="IPR002577">
    <property type="entry name" value="HTH_HxlR"/>
</dbReference>
<comment type="caution">
    <text evidence="5">The sequence shown here is derived from an EMBL/GenBank/DDBJ whole genome shotgun (WGS) entry which is preliminary data.</text>
</comment>
<protein>
    <submittedName>
        <fullName evidence="5">HxlR family transcriptional regulator</fullName>
    </submittedName>
</protein>
<evidence type="ECO:0000256" key="2">
    <source>
        <dbReference type="ARBA" id="ARBA00023125"/>
    </source>
</evidence>
<feature type="domain" description="HTH hxlR-type" evidence="4">
    <location>
        <begin position="17"/>
        <end position="115"/>
    </location>
</feature>
<keyword evidence="2" id="KW-0238">DNA-binding</keyword>
<dbReference type="Gene3D" id="1.10.10.10">
    <property type="entry name" value="Winged helix-like DNA-binding domain superfamily/Winged helix DNA-binding domain"/>
    <property type="match status" value="1"/>
</dbReference>
<dbReference type="RefSeq" id="WP_132564491.1">
    <property type="nucleotide sequence ID" value="NZ_SMBH01000010.1"/>
</dbReference>
<evidence type="ECO:0000259" key="4">
    <source>
        <dbReference type="PROSITE" id="PS51118"/>
    </source>
</evidence>
<evidence type="ECO:0000256" key="3">
    <source>
        <dbReference type="ARBA" id="ARBA00023163"/>
    </source>
</evidence>
<dbReference type="PROSITE" id="PS51118">
    <property type="entry name" value="HTH_HXLR"/>
    <property type="match status" value="1"/>
</dbReference>
<organism evidence="5 6">
    <name type="scientific">Rhizobium sullae</name>
    <name type="common">Rhizobium hedysari</name>
    <dbReference type="NCBI Taxonomy" id="50338"/>
    <lineage>
        <taxon>Bacteria</taxon>
        <taxon>Pseudomonadati</taxon>
        <taxon>Pseudomonadota</taxon>
        <taxon>Alphaproteobacteria</taxon>
        <taxon>Hyphomicrobiales</taxon>
        <taxon>Rhizobiaceae</taxon>
        <taxon>Rhizobium/Agrobacterium group</taxon>
        <taxon>Rhizobium</taxon>
    </lineage>
</organism>
<evidence type="ECO:0000313" key="6">
    <source>
        <dbReference type="Proteomes" id="UP000294576"/>
    </source>
</evidence>
<dbReference type="Proteomes" id="UP000294576">
    <property type="component" value="Unassembled WGS sequence"/>
</dbReference>
<dbReference type="SUPFAM" id="SSF46785">
    <property type="entry name" value="Winged helix' DNA-binding domain"/>
    <property type="match status" value="1"/>
</dbReference>
<dbReference type="InterPro" id="IPR036390">
    <property type="entry name" value="WH_DNA-bd_sf"/>
</dbReference>
<keyword evidence="3" id="KW-0804">Transcription</keyword>
<dbReference type="InterPro" id="IPR036388">
    <property type="entry name" value="WH-like_DNA-bd_sf"/>
</dbReference>
<gene>
    <name evidence="5" type="ORF">EV132_11028</name>
</gene>
<reference evidence="5 6" key="1">
    <citation type="submission" date="2019-03" db="EMBL/GenBank/DDBJ databases">
        <title>Genomic Encyclopedia of Type Strains, Phase IV (KMG-V): Genome sequencing to study the core and pangenomes of soil and plant-associated prokaryotes.</title>
        <authorList>
            <person name="Whitman W."/>
        </authorList>
    </citation>
    <scope>NUCLEOTIDE SEQUENCE [LARGE SCALE GENOMIC DNA]</scope>
    <source>
        <strain evidence="5 6">Hc14</strain>
    </source>
</reference>
<dbReference type="EMBL" id="SMBH01000010">
    <property type="protein sequence ID" value="TCU13951.1"/>
    <property type="molecule type" value="Genomic_DNA"/>
</dbReference>
<dbReference type="GO" id="GO:0003677">
    <property type="term" value="F:DNA binding"/>
    <property type="evidence" value="ECO:0007669"/>
    <property type="project" value="UniProtKB-KW"/>
</dbReference>
<sequence length="150" mass="16869">MTYLVLMLGRLYENQECSAARALELVGERWSLLILRDAMFRNYTRFLQFQKSLGIAPNILAKRLEDFVAAGLMEHRQPGVSGGQADYLLTQKGLELKPVIMTLTAWGDKWVRPGPIVFRNGADDQPIELQLRLAGGNTPVDVADVVARRR</sequence>
<evidence type="ECO:0000313" key="5">
    <source>
        <dbReference type="EMBL" id="TCU13951.1"/>
    </source>
</evidence>
<keyword evidence="1" id="KW-0805">Transcription regulation</keyword>
<dbReference type="Pfam" id="PF01638">
    <property type="entry name" value="HxlR"/>
    <property type="match status" value="1"/>
</dbReference>
<dbReference type="AlphaFoldDB" id="A0A4R3PZF1"/>
<accession>A0A4R3PZF1</accession>